<dbReference type="Gene3D" id="3.20.20.80">
    <property type="entry name" value="Glycosidases"/>
    <property type="match status" value="1"/>
</dbReference>
<dbReference type="Proteomes" id="UP000335496">
    <property type="component" value="Unassembled WGS sequence"/>
</dbReference>
<dbReference type="Proteomes" id="UP000254424">
    <property type="component" value="Unassembled WGS sequence"/>
</dbReference>
<comment type="similarity">
    <text evidence="1">Belongs to the glycosyl hydrolase 2 family.</text>
</comment>
<dbReference type="Gene3D" id="2.60.120.260">
    <property type="entry name" value="Galactose-binding domain-like"/>
    <property type="match status" value="1"/>
</dbReference>
<dbReference type="Gene3D" id="2.60.40.10">
    <property type="entry name" value="Immunoglobulins"/>
    <property type="match status" value="2"/>
</dbReference>
<proteinExistence type="inferred from homology"/>
<evidence type="ECO:0000313" key="10">
    <source>
        <dbReference type="EMBL" id="RYT73695.1"/>
    </source>
</evidence>
<dbReference type="Proteomes" id="UP000291917">
    <property type="component" value="Unassembled WGS sequence"/>
</dbReference>
<dbReference type="EMBL" id="UFSX01000002">
    <property type="protein sequence ID" value="SUV43656.1"/>
    <property type="molecule type" value="Genomic_DNA"/>
</dbReference>
<reference evidence="9 14" key="2">
    <citation type="journal article" date="2019" name="Nat. Med.">
        <title>A library of human gut bacterial isolates paired with longitudinal multiomics data enables mechanistic microbiome research.</title>
        <authorList>
            <person name="Poyet M."/>
            <person name="Groussin M."/>
            <person name="Gibbons S.M."/>
            <person name="Avila-Pacheco J."/>
            <person name="Jiang X."/>
            <person name="Kearney S.M."/>
            <person name="Perrotta A.R."/>
            <person name="Berdy B."/>
            <person name="Zhao S."/>
            <person name="Lieberman T.D."/>
            <person name="Swanson P.K."/>
            <person name="Smith M."/>
            <person name="Roesemann S."/>
            <person name="Alexander J.E."/>
            <person name="Rich S.A."/>
            <person name="Livny J."/>
            <person name="Vlamakis H."/>
            <person name="Clish C."/>
            <person name="Bullock K."/>
            <person name="Deik A."/>
            <person name="Scott J."/>
            <person name="Pierce K.A."/>
            <person name="Xavier R.J."/>
            <person name="Alm E.J."/>
        </authorList>
    </citation>
    <scope>NUCLEOTIDE SEQUENCE [LARGE SCALE GENOMIC DNA]</scope>
    <source>
        <strain evidence="9 14">BIOML-A1</strain>
    </source>
</reference>
<feature type="signal peptide" evidence="4">
    <location>
        <begin position="1"/>
        <end position="20"/>
    </location>
</feature>
<dbReference type="SUPFAM" id="SSF49303">
    <property type="entry name" value="beta-Galactosidase/glucuronidase domain"/>
    <property type="match status" value="1"/>
</dbReference>
<keyword evidence="3 11" id="KW-0326">Glycosidase</keyword>
<feature type="domain" description="Glycoside hydrolase family 2 immunoglobulin-like beta-sandwich" evidence="5">
    <location>
        <begin position="560"/>
        <end position="652"/>
    </location>
</feature>
<dbReference type="OrthoDB" id="9801077at2"/>
<dbReference type="InterPro" id="IPR051913">
    <property type="entry name" value="GH2_Domain-Containing"/>
</dbReference>
<dbReference type="Pfam" id="PF00703">
    <property type="entry name" value="Glyco_hydro_2"/>
    <property type="match status" value="1"/>
</dbReference>
<dbReference type="Gene3D" id="2.60.120.430">
    <property type="entry name" value="Galactose-binding lectin"/>
    <property type="match status" value="1"/>
</dbReference>
<dbReference type="InterPro" id="IPR036156">
    <property type="entry name" value="Beta-gal/glucu_dom_sf"/>
</dbReference>
<protein>
    <submittedName>
        <fullName evidence="11">Beta-glycosidase</fullName>
        <ecNumber evidence="11">3.2.1.23</ecNumber>
    </submittedName>
    <submittedName>
        <fullName evidence="9">DUF4982 domain-containing protein</fullName>
    </submittedName>
</protein>
<dbReference type="SUPFAM" id="SSF51445">
    <property type="entry name" value="(Trans)glycosidases"/>
    <property type="match status" value="1"/>
</dbReference>
<dbReference type="Pfam" id="PF11721">
    <property type="entry name" value="Malectin"/>
    <property type="match status" value="1"/>
</dbReference>
<dbReference type="PANTHER" id="PTHR42732:SF1">
    <property type="entry name" value="BETA-MANNOSIDASE"/>
    <property type="match status" value="1"/>
</dbReference>
<evidence type="ECO:0000256" key="2">
    <source>
        <dbReference type="ARBA" id="ARBA00022801"/>
    </source>
</evidence>
<dbReference type="RefSeq" id="WP_004288926.1">
    <property type="nucleotide sequence ID" value="NZ_CABKNQ010000019.1"/>
</dbReference>
<dbReference type="InterPro" id="IPR006102">
    <property type="entry name" value="Ig-like_GH2"/>
</dbReference>
<dbReference type="GO" id="GO:0005975">
    <property type="term" value="P:carbohydrate metabolic process"/>
    <property type="evidence" value="ECO:0007669"/>
    <property type="project" value="InterPro"/>
</dbReference>
<dbReference type="InterPro" id="IPR006103">
    <property type="entry name" value="Glyco_hydro_2_cat"/>
</dbReference>
<evidence type="ECO:0000259" key="6">
    <source>
        <dbReference type="Pfam" id="PF02836"/>
    </source>
</evidence>
<evidence type="ECO:0000256" key="1">
    <source>
        <dbReference type="ARBA" id="ARBA00007401"/>
    </source>
</evidence>
<dbReference type="EC" id="3.2.1.23" evidence="11"/>
<dbReference type="InterPro" id="IPR008979">
    <property type="entry name" value="Galactose-bd-like_sf"/>
</dbReference>
<dbReference type="InterPro" id="IPR017853">
    <property type="entry name" value="GH"/>
</dbReference>
<dbReference type="Gene3D" id="2.115.10.20">
    <property type="entry name" value="Glycosyl hydrolase domain, family 43"/>
    <property type="match status" value="2"/>
</dbReference>
<dbReference type="InterPro" id="IPR023296">
    <property type="entry name" value="Glyco_hydro_beta-prop_sf"/>
</dbReference>
<name>A0A380ZFF0_9BACE</name>
<sequence length="1427" mass="163850">MKKFLILMQLFFSTAFFASAQVQTEISQDELARIYEEVKTPYKYGMVIAPQDNGHKIDCPTVFREGDSWYMTYVVYNGKTGQDGRGYETWLAKSSDLLHWKTLGRVLAYRDGKWDCNQRGGFPALADMEWGGTYQLQQYKGRHWMTYLGGSGTGYESVREPLYVGVASTDKPITEAHEWQASDKPILHIDDKDAQWWEKLTQYKSTVYWDKSKRFGKQFVMFYNAAGVHPQTGKKAERVGIALSDNMKKWTRYAGNPVFAHEIAGGITGDAHIQRMGDFYVMFYFSAFDPKRTYKAFNTFAVSRDLVHWTDWQGADLIIPSKEYDELFAHKSYVVKHDGVVYHFYCAVNNADQRGIAVATSRPMGQSDVRFPVRDIKSRRIFTDLNRGWKTWLTESTQTNQPYVKLHHPVTVNLPHNWDDYYGYRQLTHGNLHGTALYTRSFEVRKQEGRRYFLQFEGIGTYATIALNGKAFSRQPVGRTTLTLDVTDVLVDGENRLEVKAEHPELIADMPWVCGGCSSEWGFSEGSQPLGIFRPVTLVETDEVRIEPFGVHIWNNEKADSVFVDLEIKNYSKHLQEIEVVNKLSDADGRQTFRLTQKLTLKPGELRIIRQQSPVKDASRWSTEKPYLYKLASVIKRSGRTTDEVSTPFGIRTLSWPVKRFTPEGPVVGSHDGRFFLNGIPTFLNGVCEYEHQFGQSHAFSKEQVLARVKGLKAAGFNAFRDAHQPHHLDYQTYFDREGMVWWTQFSAHVWYDTPEFRENFKKLLRQWVKERRNSPSLSLWGLQNESTLPREFAEECCDIIREMDPTAVTMRPITTCNGGDGSDWNVIQNWSGTYGGDIYKYGHELSRPNQLLNGEYGAWRSIDLHTEPAAFDAKGIWSEERMCLLMETKIRQAESVKDSVCGQFQWIYSSHDNPGRRQPDEALRRIDKVGPFNYKGLVTPWEEPLDVYYMYKSNYRLPEEEPMVYLVSHTWNNRFEKSGRRRATIEAYSNCDSVLLYNDATNDVYLGRKVNHGRGTHFTWENRDIRYNVLRAVGYYDGKPVAEDVLVLKGLERAPHFEALYCPSAIVPTAADNNADLLKPASGYTYLYRINCGGDAYTDSYGEQWMQDSRMFSHSWAEKFDSISPYQASQRTTFDPIHGTRDWALFQSFRFGRHHLNYRFPVSEPGRYRIELYFTEPWHGTGGGEKTDCEGFRIFDVAVNGKTLIDDLDIWAKSGHDGAFRRVVEAEAVNGELLIDFPEVKSGQAIICAIAIAKKGEVEKRPMLPLVKASDVFSWSAMGADTLVKMPKEMLPEDKNTRSVVKYQAEEALVKGNFEKREYKKETGIFFGKSKKESCIIWEINTGLAQVYALRFKFMNSNKQPLPVRLQFIDAKGVVLKDDWLRFAPTPGKWRMLSTTTGTFINAGHYKLILSADSLDGFAIDGVEIQ</sequence>
<dbReference type="PANTHER" id="PTHR42732">
    <property type="entry name" value="BETA-GALACTOSIDASE"/>
    <property type="match status" value="1"/>
</dbReference>
<organism evidence="11 12">
    <name type="scientific">Bacteroides eggerthii</name>
    <dbReference type="NCBI Taxonomy" id="28111"/>
    <lineage>
        <taxon>Bacteria</taxon>
        <taxon>Pseudomonadati</taxon>
        <taxon>Bacteroidota</taxon>
        <taxon>Bacteroidia</taxon>
        <taxon>Bacteroidales</taxon>
        <taxon>Bacteroidaceae</taxon>
        <taxon>Bacteroides</taxon>
    </lineage>
</organism>
<evidence type="ECO:0000313" key="12">
    <source>
        <dbReference type="Proteomes" id="UP000254424"/>
    </source>
</evidence>
<feature type="domain" description="Glycoside hydrolase family 2 catalytic" evidence="6">
    <location>
        <begin position="671"/>
        <end position="816"/>
    </location>
</feature>
<dbReference type="EMBL" id="VVZX01000012">
    <property type="protein sequence ID" value="KAA5273738.1"/>
    <property type="molecule type" value="Genomic_DNA"/>
</dbReference>
<dbReference type="InterPro" id="IPR021720">
    <property type="entry name" value="Malectin_dom"/>
</dbReference>
<keyword evidence="14" id="KW-1185">Reference proteome</keyword>
<reference evidence="10 13" key="3">
    <citation type="journal article" date="2019" name="Science, e1252229">
        <title>Invertible promoters mediate bacterial phase variation, antibiotic resistance, and host adaptation in the gut.</title>
        <authorList>
            <person name="Jiang X."/>
            <person name="Hall A.B."/>
            <person name="Arthur T.D."/>
            <person name="Plichta D.R."/>
            <person name="Covington C.T."/>
            <person name="Poyet M."/>
            <person name="Crothers J."/>
            <person name="Moses P.L."/>
            <person name="Tolonen A.C."/>
            <person name="Vlamakis H."/>
            <person name="Alm E.J."/>
            <person name="Xavier R.J."/>
        </authorList>
    </citation>
    <scope>NUCLEOTIDE SEQUENCE [LARGE SCALE GENOMIC DNA]</scope>
    <source>
        <strain evidence="10">Bj_0095</strain>
        <strain evidence="13">bj_0095</strain>
    </source>
</reference>
<feature type="chain" id="PRO_5044586877" evidence="4">
    <location>
        <begin position="21"/>
        <end position="1427"/>
    </location>
</feature>
<evidence type="ECO:0000259" key="8">
    <source>
        <dbReference type="Pfam" id="PF22666"/>
    </source>
</evidence>
<keyword evidence="2 11" id="KW-0378">Hydrolase</keyword>
<evidence type="ECO:0000259" key="5">
    <source>
        <dbReference type="Pfam" id="PF00703"/>
    </source>
</evidence>
<reference evidence="11 12" key="1">
    <citation type="submission" date="2018-06" db="EMBL/GenBank/DDBJ databases">
        <authorList>
            <consortium name="Pathogen Informatics"/>
            <person name="Doyle S."/>
        </authorList>
    </citation>
    <scope>NUCLEOTIDE SEQUENCE [LARGE SCALE GENOMIC DNA]</scope>
    <source>
        <strain evidence="11 12">NCTC11155</strain>
    </source>
</reference>
<dbReference type="SUPFAM" id="SSF49785">
    <property type="entry name" value="Galactose-binding domain-like"/>
    <property type="match status" value="1"/>
</dbReference>
<gene>
    <name evidence="11" type="primary">lacZ_10</name>
    <name evidence="10" type="ORF">EAJ03_09830</name>
    <name evidence="9" type="ORF">F2Z23_10420</name>
    <name evidence="11" type="ORF">NCTC11155_03061</name>
</gene>
<accession>A0A380ZFF0</accession>
<dbReference type="InterPro" id="IPR054593">
    <property type="entry name" value="Beta-mannosidase-like_N2"/>
</dbReference>
<feature type="domain" description="Beta-mannosidase-like galactose-binding" evidence="8">
    <location>
        <begin position="436"/>
        <end position="504"/>
    </location>
</feature>
<dbReference type="GeneID" id="93069799"/>
<evidence type="ECO:0000313" key="11">
    <source>
        <dbReference type="EMBL" id="SUV43656.1"/>
    </source>
</evidence>
<evidence type="ECO:0000313" key="14">
    <source>
        <dbReference type="Proteomes" id="UP000335496"/>
    </source>
</evidence>
<dbReference type="EMBL" id="RCXL01000013">
    <property type="protein sequence ID" value="RYT73695.1"/>
    <property type="molecule type" value="Genomic_DNA"/>
</dbReference>
<dbReference type="InterPro" id="IPR013783">
    <property type="entry name" value="Ig-like_fold"/>
</dbReference>
<keyword evidence="4" id="KW-0732">Signal</keyword>
<evidence type="ECO:0000313" key="9">
    <source>
        <dbReference type="EMBL" id="KAA5273738.1"/>
    </source>
</evidence>
<evidence type="ECO:0000259" key="7">
    <source>
        <dbReference type="Pfam" id="PF11721"/>
    </source>
</evidence>
<dbReference type="SUPFAM" id="SSF75005">
    <property type="entry name" value="Arabinanase/levansucrase/invertase"/>
    <property type="match status" value="1"/>
</dbReference>
<feature type="domain" description="Malectin" evidence="7">
    <location>
        <begin position="1088"/>
        <end position="1250"/>
    </location>
</feature>
<evidence type="ECO:0000256" key="3">
    <source>
        <dbReference type="ARBA" id="ARBA00023295"/>
    </source>
</evidence>
<dbReference type="GO" id="GO:0004565">
    <property type="term" value="F:beta-galactosidase activity"/>
    <property type="evidence" value="ECO:0007669"/>
    <property type="project" value="UniProtKB-EC"/>
</dbReference>
<dbReference type="Pfam" id="PF22666">
    <property type="entry name" value="Glyco_hydro_2_N2"/>
    <property type="match status" value="1"/>
</dbReference>
<dbReference type="STRING" id="483216.BACEGG_00644"/>
<evidence type="ECO:0000256" key="4">
    <source>
        <dbReference type="SAM" id="SignalP"/>
    </source>
</evidence>
<dbReference type="Pfam" id="PF02836">
    <property type="entry name" value="Glyco_hydro_2_C"/>
    <property type="match status" value="1"/>
</dbReference>
<evidence type="ECO:0000313" key="13">
    <source>
        <dbReference type="Proteomes" id="UP000291917"/>
    </source>
</evidence>